<name>A0A319CY05_9EURO</name>
<reference evidence="2 3" key="1">
    <citation type="submission" date="2016-12" db="EMBL/GenBank/DDBJ databases">
        <title>The genomes of Aspergillus section Nigri reveals drivers in fungal speciation.</title>
        <authorList>
            <consortium name="DOE Joint Genome Institute"/>
            <person name="Vesth T.C."/>
            <person name="Nybo J."/>
            <person name="Theobald S."/>
            <person name="Brandl J."/>
            <person name="Frisvad J.C."/>
            <person name="Nielsen K.F."/>
            <person name="Lyhne E.K."/>
            <person name="Kogle M.E."/>
            <person name="Kuo A."/>
            <person name="Riley R."/>
            <person name="Clum A."/>
            <person name="Nolan M."/>
            <person name="Lipzen A."/>
            <person name="Salamov A."/>
            <person name="Henrissat B."/>
            <person name="Wiebenga A."/>
            <person name="De Vries R.P."/>
            <person name="Grigoriev I.V."/>
            <person name="Mortensen U.H."/>
            <person name="Andersen M.R."/>
            <person name="Baker S.E."/>
        </authorList>
    </citation>
    <scope>NUCLEOTIDE SEQUENCE [LARGE SCALE GENOMIC DNA]</scope>
    <source>
        <strain evidence="2 3">CBS 121591</strain>
    </source>
</reference>
<sequence length="63" mass="6769">MSGAGAENTNNVDADDDDDNNNNNNNITTSTKRTTTTTTTTTELVSISGTAIRLPTKRSHSRR</sequence>
<feature type="compositionally biased region" description="Low complexity" evidence="1">
    <location>
        <begin position="21"/>
        <end position="41"/>
    </location>
</feature>
<gene>
    <name evidence="2" type="ORF">BO82DRAFT_397207</name>
</gene>
<organism evidence="2 3">
    <name type="scientific">Aspergillus uvarum CBS 121591</name>
    <dbReference type="NCBI Taxonomy" id="1448315"/>
    <lineage>
        <taxon>Eukaryota</taxon>
        <taxon>Fungi</taxon>
        <taxon>Dikarya</taxon>
        <taxon>Ascomycota</taxon>
        <taxon>Pezizomycotina</taxon>
        <taxon>Eurotiomycetes</taxon>
        <taxon>Eurotiomycetidae</taxon>
        <taxon>Eurotiales</taxon>
        <taxon>Aspergillaceae</taxon>
        <taxon>Aspergillus</taxon>
        <taxon>Aspergillus subgen. Circumdati</taxon>
    </lineage>
</organism>
<dbReference type="AlphaFoldDB" id="A0A319CY05"/>
<dbReference type="Proteomes" id="UP000248340">
    <property type="component" value="Unassembled WGS sequence"/>
</dbReference>
<evidence type="ECO:0000313" key="2">
    <source>
        <dbReference type="EMBL" id="PYH87297.1"/>
    </source>
</evidence>
<dbReference type="EMBL" id="KZ821674">
    <property type="protein sequence ID" value="PYH87297.1"/>
    <property type="molecule type" value="Genomic_DNA"/>
</dbReference>
<proteinExistence type="predicted"/>
<evidence type="ECO:0000313" key="3">
    <source>
        <dbReference type="Proteomes" id="UP000248340"/>
    </source>
</evidence>
<feature type="region of interest" description="Disordered" evidence="1">
    <location>
        <begin position="1"/>
        <end position="41"/>
    </location>
</feature>
<dbReference type="GeneID" id="37141647"/>
<keyword evidence="3" id="KW-1185">Reference proteome</keyword>
<dbReference type="VEuPathDB" id="FungiDB:BO82DRAFT_397207"/>
<evidence type="ECO:0000256" key="1">
    <source>
        <dbReference type="SAM" id="MobiDB-lite"/>
    </source>
</evidence>
<protein>
    <submittedName>
        <fullName evidence="2">Uncharacterized protein</fullName>
    </submittedName>
</protein>
<accession>A0A319CY05</accession>
<dbReference type="RefSeq" id="XP_025497497.1">
    <property type="nucleotide sequence ID" value="XM_025638905.1"/>
</dbReference>